<evidence type="ECO:0000256" key="7">
    <source>
        <dbReference type="ARBA" id="ARBA00035131"/>
    </source>
</evidence>
<dbReference type="OrthoDB" id="302966at2759"/>
<feature type="region of interest" description="Disordered" evidence="10">
    <location>
        <begin position="1"/>
        <end position="35"/>
    </location>
</feature>
<dbReference type="GeneID" id="36345975"/>
<feature type="compositionally biased region" description="Polar residues" evidence="10">
    <location>
        <begin position="25"/>
        <end position="35"/>
    </location>
</feature>
<dbReference type="CTD" id="36345975"/>
<evidence type="ECO:0000256" key="3">
    <source>
        <dbReference type="ARBA" id="ARBA00022490"/>
    </source>
</evidence>
<keyword evidence="6" id="KW-0862">Zinc</keyword>
<dbReference type="InterPro" id="IPR039739">
    <property type="entry name" value="MAG2/RNF10"/>
</dbReference>
<sequence>MGRLSSSFSSSTSSSMGVSMERSSPPTHTLKQSKQQPNTVYNVAFCAGVRDEVYVTHGSGLLSMMKEGPSANACLTSSSTALSSVNMWTFFQLSVPYQLIMAYLSAVRGCQMDDIDWRDVTKVELHSQPPSLCARCYQRPFLPRIGPCGHVYCYRCIWIRITFNHDERVEVSKLSLTLKIVDLERDISVSCRPCEIKIYVQGKRMLHSCVQDQLIMAYLSAVRGCQMDDIDWRDVTKVELHCQPPSLCARCYQRPFLPRIGPCGHVYCYPCIWIRIAFDHDEHVEVSKLSLTLKIVDLESFFLGGTFVFSTDQLIMACLSAVRSCQMDDIDWHDVIKVELHCQTPSLCASCCQRPFLPRIAPCGHVYCYPCIWIRIAFDHDERVETCPSCGRPLKIVDLRRVSTFQAYTPKVGDLMKFQFMRRDKRMVNSYVLDIWTAKYHSHLVKAKKRNFLHLIRKDIALTKKYILERRSAGSQSITLMVAREILCSLRQQLECLIQDIRNGFGPTTRKYYLELHSHDIFLHAINRRCLLTLYGESKMPKTVSGRVVAVKRFTMDLILRDVIRPLRHLPLGHTFYFVILDFGFSALNENTYFRREYERLMAEMSLGHMDIVDAVGYDINDKLSLDLKRTDIYFVDELFSLPHADMRSPLEGSSIQESPAQKPIHWHIITLPSGSQALFTTPLLRKRLQDQLPKRP</sequence>
<accession>W6U198</accession>
<evidence type="ECO:0000256" key="10">
    <source>
        <dbReference type="SAM" id="MobiDB-lite"/>
    </source>
</evidence>
<organism evidence="12 13">
    <name type="scientific">Echinococcus granulosus</name>
    <name type="common">Hydatid tapeworm</name>
    <dbReference type="NCBI Taxonomy" id="6210"/>
    <lineage>
        <taxon>Eukaryota</taxon>
        <taxon>Metazoa</taxon>
        <taxon>Spiralia</taxon>
        <taxon>Lophotrochozoa</taxon>
        <taxon>Platyhelminthes</taxon>
        <taxon>Cestoda</taxon>
        <taxon>Eucestoda</taxon>
        <taxon>Cyclophyllidea</taxon>
        <taxon>Taeniidae</taxon>
        <taxon>Echinococcus</taxon>
        <taxon>Echinococcus granulosus group</taxon>
    </lineage>
</organism>
<dbReference type="PROSITE" id="PS00518">
    <property type="entry name" value="ZF_RING_1"/>
    <property type="match status" value="3"/>
</dbReference>
<keyword evidence="3" id="KW-0963">Cytoplasm</keyword>
<evidence type="ECO:0000256" key="2">
    <source>
        <dbReference type="ARBA" id="ARBA00008117"/>
    </source>
</evidence>
<evidence type="ECO:0000256" key="8">
    <source>
        <dbReference type="ARBA" id="ARBA00035390"/>
    </source>
</evidence>
<comment type="similarity">
    <text evidence="2">Belongs to the RNF10 family.</text>
</comment>
<proteinExistence type="inferred from homology"/>
<dbReference type="EMBL" id="APAU02000203">
    <property type="protein sequence ID" value="EUB54885.1"/>
    <property type="molecule type" value="Genomic_DNA"/>
</dbReference>
<evidence type="ECO:0000256" key="4">
    <source>
        <dbReference type="ARBA" id="ARBA00022723"/>
    </source>
</evidence>
<dbReference type="Pfam" id="PF13445">
    <property type="entry name" value="zf-RING_UBOX"/>
    <property type="match status" value="2"/>
</dbReference>
<gene>
    <name evidence="12" type="ORF">EGR_10260</name>
</gene>
<evidence type="ECO:0000256" key="9">
    <source>
        <dbReference type="PROSITE-ProRule" id="PRU00175"/>
    </source>
</evidence>
<feature type="domain" description="RING-type" evidence="11">
    <location>
        <begin position="348"/>
        <end position="390"/>
    </location>
</feature>
<dbReference type="KEGG" id="egl:EGR_10260"/>
<evidence type="ECO:0000259" key="11">
    <source>
        <dbReference type="PROSITE" id="PS50089"/>
    </source>
</evidence>
<keyword evidence="5 9" id="KW-0863">Zinc-finger</keyword>
<dbReference type="AlphaFoldDB" id="W6U198"/>
<dbReference type="GO" id="GO:0000976">
    <property type="term" value="F:transcription cis-regulatory region binding"/>
    <property type="evidence" value="ECO:0007669"/>
    <property type="project" value="TreeGrafter"/>
</dbReference>
<reference evidence="12 13" key="1">
    <citation type="journal article" date="2013" name="Nat. Genet.">
        <title>The genome of the hydatid tapeworm Echinococcus granulosus.</title>
        <authorList>
            <person name="Zheng H."/>
            <person name="Zhang W."/>
            <person name="Zhang L."/>
            <person name="Zhang Z."/>
            <person name="Li J."/>
            <person name="Lu G."/>
            <person name="Zhu Y."/>
            <person name="Wang Y."/>
            <person name="Huang Y."/>
            <person name="Liu J."/>
            <person name="Kang H."/>
            <person name="Chen J."/>
            <person name="Wang L."/>
            <person name="Chen A."/>
            <person name="Yu S."/>
            <person name="Gao Z."/>
            <person name="Jin L."/>
            <person name="Gu W."/>
            <person name="Wang Z."/>
            <person name="Zhao L."/>
            <person name="Shi B."/>
            <person name="Wen H."/>
            <person name="Lin R."/>
            <person name="Jones M.K."/>
            <person name="Brejova B."/>
            <person name="Vinar T."/>
            <person name="Zhao G."/>
            <person name="McManus D.P."/>
            <person name="Chen Z."/>
            <person name="Zhou Y."/>
            <person name="Wang S."/>
        </authorList>
    </citation>
    <scope>NUCLEOTIDE SEQUENCE [LARGE SCALE GENOMIC DNA]</scope>
</reference>
<keyword evidence="4" id="KW-0479">Metal-binding</keyword>
<protein>
    <recommendedName>
        <fullName evidence="7">E3 ubiquitin-protein ligase RNF10</fullName>
    </recommendedName>
    <alternativeName>
        <fullName evidence="8">RING finger protein 10</fullName>
    </alternativeName>
</protein>
<dbReference type="RefSeq" id="XP_024346081.1">
    <property type="nucleotide sequence ID" value="XM_024499509.1"/>
</dbReference>
<evidence type="ECO:0000313" key="12">
    <source>
        <dbReference type="EMBL" id="EUB54885.1"/>
    </source>
</evidence>
<dbReference type="InterPro" id="IPR013083">
    <property type="entry name" value="Znf_RING/FYVE/PHD"/>
</dbReference>
<dbReference type="PROSITE" id="PS50089">
    <property type="entry name" value="ZF_RING_2"/>
    <property type="match status" value="1"/>
</dbReference>
<keyword evidence="13" id="KW-1185">Reference proteome</keyword>
<comment type="caution">
    <text evidence="12">The sequence shown here is derived from an EMBL/GenBank/DDBJ whole genome shotgun (WGS) entry which is preliminary data.</text>
</comment>
<dbReference type="SMART" id="SM00184">
    <property type="entry name" value="RING"/>
    <property type="match status" value="3"/>
</dbReference>
<dbReference type="SUPFAM" id="SSF57850">
    <property type="entry name" value="RING/U-box"/>
    <property type="match status" value="3"/>
</dbReference>
<dbReference type="PANTHER" id="PTHR12983:SF9">
    <property type="entry name" value="E3 UBIQUITIN-PROTEIN LIGASE RNF10"/>
    <property type="match status" value="1"/>
</dbReference>
<name>W6U198_ECHGR</name>
<dbReference type="GO" id="GO:0045944">
    <property type="term" value="P:positive regulation of transcription by RNA polymerase II"/>
    <property type="evidence" value="ECO:0007669"/>
    <property type="project" value="TreeGrafter"/>
</dbReference>
<dbReference type="GO" id="GO:0005737">
    <property type="term" value="C:cytoplasm"/>
    <property type="evidence" value="ECO:0007669"/>
    <property type="project" value="UniProtKB-SubCell"/>
</dbReference>
<dbReference type="InterPro" id="IPR027370">
    <property type="entry name" value="Znf-RING_euk"/>
</dbReference>
<evidence type="ECO:0000313" key="13">
    <source>
        <dbReference type="Proteomes" id="UP000019149"/>
    </source>
</evidence>
<dbReference type="InterPro" id="IPR017907">
    <property type="entry name" value="Znf_RING_CS"/>
</dbReference>
<feature type="compositionally biased region" description="Low complexity" evidence="10">
    <location>
        <begin position="1"/>
        <end position="24"/>
    </location>
</feature>
<evidence type="ECO:0000256" key="1">
    <source>
        <dbReference type="ARBA" id="ARBA00004496"/>
    </source>
</evidence>
<dbReference type="PANTHER" id="PTHR12983">
    <property type="entry name" value="RING FINGER 10 FAMILY MEMBER"/>
    <property type="match status" value="1"/>
</dbReference>
<evidence type="ECO:0000256" key="5">
    <source>
        <dbReference type="ARBA" id="ARBA00022771"/>
    </source>
</evidence>
<dbReference type="Gene3D" id="3.30.40.10">
    <property type="entry name" value="Zinc/RING finger domain, C3HC4 (zinc finger)"/>
    <property type="match status" value="1"/>
</dbReference>
<dbReference type="Proteomes" id="UP000019149">
    <property type="component" value="Unassembled WGS sequence"/>
</dbReference>
<comment type="subcellular location">
    <subcellularLocation>
        <location evidence="1">Cytoplasm</location>
    </subcellularLocation>
</comment>
<dbReference type="InterPro" id="IPR001841">
    <property type="entry name" value="Znf_RING"/>
</dbReference>
<evidence type="ECO:0000256" key="6">
    <source>
        <dbReference type="ARBA" id="ARBA00022833"/>
    </source>
</evidence>
<dbReference type="GO" id="GO:0008270">
    <property type="term" value="F:zinc ion binding"/>
    <property type="evidence" value="ECO:0007669"/>
    <property type="project" value="UniProtKB-KW"/>
</dbReference>